<reference evidence="1" key="1">
    <citation type="submission" date="2020-03" db="EMBL/GenBank/DDBJ databases">
        <title>The deep terrestrial virosphere.</title>
        <authorList>
            <person name="Holmfeldt K."/>
            <person name="Nilsson E."/>
            <person name="Simone D."/>
            <person name="Lopez-Fernandez M."/>
            <person name="Wu X."/>
            <person name="de Brujin I."/>
            <person name="Lundin D."/>
            <person name="Andersson A."/>
            <person name="Bertilsson S."/>
            <person name="Dopson M."/>
        </authorList>
    </citation>
    <scope>NUCLEOTIDE SEQUENCE</scope>
    <source>
        <strain evidence="1">MM415B03145</strain>
    </source>
</reference>
<dbReference type="Pfam" id="PF13479">
    <property type="entry name" value="AAA_24"/>
    <property type="match status" value="1"/>
</dbReference>
<proteinExistence type="predicted"/>
<gene>
    <name evidence="1" type="ORF">MM415B03145_0006</name>
</gene>
<organism evidence="1">
    <name type="scientific">viral metagenome</name>
    <dbReference type="NCBI Taxonomy" id="1070528"/>
    <lineage>
        <taxon>unclassified sequences</taxon>
        <taxon>metagenomes</taxon>
        <taxon>organismal metagenomes</taxon>
    </lineage>
</organism>
<dbReference type="AlphaFoldDB" id="A0A6M3KYA8"/>
<sequence length="266" mass="29506">MTKQKHDDPFQDLLSAGFSADLKDVAPSLVVSIDGPERSGKSTLALSGPDAVAVIAVDVGADLIIRKAKAAGKVVIPYTGIEVPSISGFSSKKKGEDLYEEIRVDCQEQLEQFKTAYFAALAHPKVKTIVWDTATEMWELVRLAYFGKLTQVQSHHYGPVNGEFRRLIKAAHKAHKNLMLVHKVKPQYVDNKRTNKLERAGFSTVGYEVDLVVRTAFDPDTKEFSLTVENCRQNPDLTGMQLAGEMCTFPILASMLFEETSQEDWA</sequence>
<dbReference type="EMBL" id="MT142651">
    <property type="protein sequence ID" value="QJA86662.1"/>
    <property type="molecule type" value="Genomic_DNA"/>
</dbReference>
<accession>A0A6M3KYA8</accession>
<name>A0A6M3KYA8_9ZZZZ</name>
<protein>
    <submittedName>
        <fullName evidence="1">Putative ATPase domain containing protein</fullName>
    </submittedName>
</protein>
<evidence type="ECO:0000313" key="1">
    <source>
        <dbReference type="EMBL" id="QJA86662.1"/>
    </source>
</evidence>